<sequence>MHKPGIRPVLFLYVVLYDGYAYMFSQLIAQIHAGITPDVMGWFVTAITITYSVIGLPAQIYKNWKRKSLEGFSNILCVLVFFTFWGWFLYGIIQSDNYIIIANAPGAVAVTVLLFQMFLYRKNPVRISAGTSAKNTL</sequence>
<feature type="transmembrane region" description="Helical" evidence="1">
    <location>
        <begin position="72"/>
        <end position="93"/>
    </location>
</feature>
<keyword evidence="1" id="KW-1133">Transmembrane helix</keyword>
<keyword evidence="1" id="KW-0812">Transmembrane</keyword>
<feature type="transmembrane region" description="Helical" evidence="1">
    <location>
        <begin position="99"/>
        <end position="120"/>
    </location>
</feature>
<dbReference type="Pfam" id="PF03083">
    <property type="entry name" value="MtN3_slv"/>
    <property type="match status" value="1"/>
</dbReference>
<name>A0A2H0TEX3_9BACT</name>
<gene>
    <name evidence="2" type="ORF">COU47_03275</name>
</gene>
<evidence type="ECO:0000313" key="3">
    <source>
        <dbReference type="Proteomes" id="UP000231503"/>
    </source>
</evidence>
<protein>
    <submittedName>
        <fullName evidence="2">Uncharacterized protein</fullName>
    </submittedName>
</protein>
<keyword evidence="1" id="KW-0472">Membrane</keyword>
<feature type="transmembrane region" description="Helical" evidence="1">
    <location>
        <begin position="12"/>
        <end position="33"/>
    </location>
</feature>
<dbReference type="EMBL" id="PFCO01000008">
    <property type="protein sequence ID" value="PIR69365.1"/>
    <property type="molecule type" value="Genomic_DNA"/>
</dbReference>
<dbReference type="GO" id="GO:0016020">
    <property type="term" value="C:membrane"/>
    <property type="evidence" value="ECO:0007669"/>
    <property type="project" value="InterPro"/>
</dbReference>
<proteinExistence type="predicted"/>
<evidence type="ECO:0000313" key="2">
    <source>
        <dbReference type="EMBL" id="PIR69365.1"/>
    </source>
</evidence>
<accession>A0A2H0TEX3</accession>
<evidence type="ECO:0000256" key="1">
    <source>
        <dbReference type="SAM" id="Phobius"/>
    </source>
</evidence>
<dbReference type="Proteomes" id="UP000231503">
    <property type="component" value="Unassembled WGS sequence"/>
</dbReference>
<dbReference type="InterPro" id="IPR004316">
    <property type="entry name" value="SWEET_rpt"/>
</dbReference>
<dbReference type="AlphaFoldDB" id="A0A2H0TEX3"/>
<reference evidence="3" key="1">
    <citation type="submission" date="2017-09" db="EMBL/GenBank/DDBJ databases">
        <title>Depth-based differentiation of microbial function through sediment-hosted aquifers and enrichment of novel symbionts in the deep terrestrial subsurface.</title>
        <authorList>
            <person name="Probst A.J."/>
            <person name="Ladd B."/>
            <person name="Jarett J.K."/>
            <person name="Geller-Mcgrath D.E."/>
            <person name="Sieber C.M.K."/>
            <person name="Emerson J.B."/>
            <person name="Anantharaman K."/>
            <person name="Thomas B.C."/>
            <person name="Malmstrom R."/>
            <person name="Stieglmeier M."/>
            <person name="Klingl A."/>
            <person name="Woyke T."/>
            <person name="Ryan C.M."/>
            <person name="Banfield J.F."/>
        </authorList>
    </citation>
    <scope>NUCLEOTIDE SEQUENCE [LARGE SCALE GENOMIC DNA]</scope>
</reference>
<dbReference type="Gene3D" id="1.20.1280.290">
    <property type="match status" value="1"/>
</dbReference>
<organism evidence="2 3">
    <name type="scientific">Candidatus Niyogibacteria bacterium CG10_big_fil_rev_8_21_14_0_10_46_36</name>
    <dbReference type="NCBI Taxonomy" id="1974726"/>
    <lineage>
        <taxon>Bacteria</taxon>
        <taxon>Candidatus Niyogiibacteriota</taxon>
    </lineage>
</organism>
<feature type="transmembrane region" description="Helical" evidence="1">
    <location>
        <begin position="39"/>
        <end position="60"/>
    </location>
</feature>
<comment type="caution">
    <text evidence="2">The sequence shown here is derived from an EMBL/GenBank/DDBJ whole genome shotgun (WGS) entry which is preliminary data.</text>
</comment>